<dbReference type="GO" id="GO:0009733">
    <property type="term" value="P:response to auxin"/>
    <property type="evidence" value="ECO:0007669"/>
    <property type="project" value="InterPro"/>
</dbReference>
<dbReference type="FunCoup" id="A0A1Q3BNN4">
    <property type="interactions" value="128"/>
</dbReference>
<dbReference type="Proteomes" id="UP000187406">
    <property type="component" value="Unassembled WGS sequence"/>
</dbReference>
<name>A0A1Q3BNN4_CEPFO</name>
<sequence>IMMLKLLIRKLQRHCFMLLPSRGPDPKIFECDEDTEATAVVPTDVKEGHFAVIAAKGGKQKRFVVELHNLTNPEFMRLLEHAKEEYGFHQKGVLSIPCPPEDLQKVLEDKRKKYVGAKG</sequence>
<protein>
    <submittedName>
        <fullName evidence="2">Auxin_inducible domain-containing protein</fullName>
    </submittedName>
</protein>
<evidence type="ECO:0000313" key="3">
    <source>
        <dbReference type="Proteomes" id="UP000187406"/>
    </source>
</evidence>
<feature type="non-terminal residue" evidence="2">
    <location>
        <position position="1"/>
    </location>
</feature>
<dbReference type="PANTHER" id="PTHR31374:SF19">
    <property type="entry name" value="F8A24.8 PROTEIN"/>
    <property type="match status" value="1"/>
</dbReference>
<dbReference type="EMBL" id="BDDD01000737">
    <property type="protein sequence ID" value="GAV69630.1"/>
    <property type="molecule type" value="Genomic_DNA"/>
</dbReference>
<gene>
    <name evidence="2" type="ORF">CFOL_v3_13131</name>
</gene>
<keyword evidence="3" id="KW-1185">Reference proteome</keyword>
<dbReference type="STRING" id="3775.A0A1Q3BNN4"/>
<comment type="caution">
    <text evidence="2">The sequence shown here is derived from an EMBL/GenBank/DDBJ whole genome shotgun (WGS) entry which is preliminary data.</text>
</comment>
<reference evidence="3" key="1">
    <citation type="submission" date="2016-04" db="EMBL/GenBank/DDBJ databases">
        <title>Cephalotus genome sequencing.</title>
        <authorList>
            <person name="Fukushima K."/>
            <person name="Hasebe M."/>
            <person name="Fang X."/>
        </authorList>
    </citation>
    <scope>NUCLEOTIDE SEQUENCE [LARGE SCALE GENOMIC DNA]</scope>
    <source>
        <strain evidence="3">cv. St1</strain>
    </source>
</reference>
<evidence type="ECO:0000256" key="1">
    <source>
        <dbReference type="ARBA" id="ARBA00006974"/>
    </source>
</evidence>
<comment type="similarity">
    <text evidence="1">Belongs to the ARG7 family.</text>
</comment>
<dbReference type="InterPro" id="IPR003676">
    <property type="entry name" value="SAUR_fam"/>
</dbReference>
<accession>A0A1Q3BNN4</accession>
<dbReference type="AlphaFoldDB" id="A0A1Q3BNN4"/>
<organism evidence="2 3">
    <name type="scientific">Cephalotus follicularis</name>
    <name type="common">Albany pitcher plant</name>
    <dbReference type="NCBI Taxonomy" id="3775"/>
    <lineage>
        <taxon>Eukaryota</taxon>
        <taxon>Viridiplantae</taxon>
        <taxon>Streptophyta</taxon>
        <taxon>Embryophyta</taxon>
        <taxon>Tracheophyta</taxon>
        <taxon>Spermatophyta</taxon>
        <taxon>Magnoliopsida</taxon>
        <taxon>eudicotyledons</taxon>
        <taxon>Gunneridae</taxon>
        <taxon>Pentapetalae</taxon>
        <taxon>rosids</taxon>
        <taxon>fabids</taxon>
        <taxon>Oxalidales</taxon>
        <taxon>Cephalotaceae</taxon>
        <taxon>Cephalotus</taxon>
    </lineage>
</organism>
<evidence type="ECO:0000313" key="2">
    <source>
        <dbReference type="EMBL" id="GAV69630.1"/>
    </source>
</evidence>
<dbReference type="OrthoDB" id="1930622at2759"/>
<dbReference type="PANTHER" id="PTHR31374">
    <property type="entry name" value="AUXIN-INDUCED PROTEIN-LIKE-RELATED"/>
    <property type="match status" value="1"/>
</dbReference>
<dbReference type="InParanoid" id="A0A1Q3BNN4"/>
<dbReference type="Pfam" id="PF02519">
    <property type="entry name" value="Auxin_inducible"/>
    <property type="match status" value="1"/>
</dbReference>
<proteinExistence type="inferred from homology"/>